<gene>
    <name evidence="2" type="ORF">LR48_Vigan07g090700</name>
</gene>
<dbReference type="Proteomes" id="UP000053144">
    <property type="component" value="Chromosome 7"/>
</dbReference>
<dbReference type="Pfam" id="PF26133">
    <property type="entry name" value="DUF8039"/>
    <property type="match status" value="1"/>
</dbReference>
<evidence type="ECO:0000259" key="1">
    <source>
        <dbReference type="Pfam" id="PF26133"/>
    </source>
</evidence>
<dbReference type="Gramene" id="KOM47203">
    <property type="protein sequence ID" value="KOM47203"/>
    <property type="gene ID" value="LR48_Vigan07g090700"/>
</dbReference>
<dbReference type="InterPro" id="IPR038765">
    <property type="entry name" value="Papain-like_cys_pep_sf"/>
</dbReference>
<evidence type="ECO:0000313" key="2">
    <source>
        <dbReference type="EMBL" id="KOM47203.1"/>
    </source>
</evidence>
<evidence type="ECO:0000313" key="3">
    <source>
        <dbReference type="Proteomes" id="UP000053144"/>
    </source>
</evidence>
<reference evidence="3" key="1">
    <citation type="journal article" date="2015" name="Proc. Natl. Acad. Sci. U.S.A.">
        <title>Genome sequencing of adzuki bean (Vigna angularis) provides insight into high starch and low fat accumulation and domestication.</title>
        <authorList>
            <person name="Yang K."/>
            <person name="Tian Z."/>
            <person name="Chen C."/>
            <person name="Luo L."/>
            <person name="Zhao B."/>
            <person name="Wang Z."/>
            <person name="Yu L."/>
            <person name="Li Y."/>
            <person name="Sun Y."/>
            <person name="Li W."/>
            <person name="Chen Y."/>
            <person name="Li Y."/>
            <person name="Zhang Y."/>
            <person name="Ai D."/>
            <person name="Zhao J."/>
            <person name="Shang C."/>
            <person name="Ma Y."/>
            <person name="Wu B."/>
            <person name="Wang M."/>
            <person name="Gao L."/>
            <person name="Sun D."/>
            <person name="Zhang P."/>
            <person name="Guo F."/>
            <person name="Wang W."/>
            <person name="Li Y."/>
            <person name="Wang J."/>
            <person name="Varshney R.K."/>
            <person name="Wang J."/>
            <person name="Ling H.Q."/>
            <person name="Wan P."/>
        </authorList>
    </citation>
    <scope>NUCLEOTIDE SEQUENCE</scope>
    <source>
        <strain evidence="3">cv. Jingnong 6</strain>
    </source>
</reference>
<sequence length="395" mass="45390">MAEPPHSSRDEVPTTSRRIRGATRLRQLILRRNAARDHISILTPSFDHVSEADRNLIWQDLLMTFDMPNVESLRSRTPWLSRAPKDWHRHTIVLWVFLDPSSSGLGKEYEQKLKEEIRKEMTQEITKKQSSSSISCSGTCCAPTGDDMDDTRPCQLYIFFDTGTMLVARGTVYETTTVVHGVQLAKDEVKVTVDEVVVPDVVLHVPTDEFFTVQEAFKSFVALPRHLKGQEGSLTPKKTHLSEDDPLRALDELANIISDASMIVEWDSTTFGREAQIPLYLHQQDVGELASGREEINITLIQLWMMYMFDVSNKKGFNDVYEFIDPSMTHERNKFDDIQTYITTCFAMGKEIYFLPYILGRHWQLLVISIPENTDVWFCSLHKSPPIPLRHVVDW</sequence>
<protein>
    <recommendedName>
        <fullName evidence="1">DUF8039 domain-containing protein</fullName>
    </recommendedName>
</protein>
<proteinExistence type="predicted"/>
<dbReference type="InterPro" id="IPR058352">
    <property type="entry name" value="DUF8039"/>
</dbReference>
<dbReference type="SUPFAM" id="SSF54001">
    <property type="entry name" value="Cysteine proteinases"/>
    <property type="match status" value="1"/>
</dbReference>
<dbReference type="EMBL" id="CM003377">
    <property type="protein sequence ID" value="KOM47203.1"/>
    <property type="molecule type" value="Genomic_DNA"/>
</dbReference>
<feature type="domain" description="DUF8039" evidence="1">
    <location>
        <begin position="146"/>
        <end position="226"/>
    </location>
</feature>
<accession>A0A0L9UWQ3</accession>
<dbReference type="Gene3D" id="3.40.395.10">
    <property type="entry name" value="Adenoviral Proteinase, Chain A"/>
    <property type="match status" value="1"/>
</dbReference>
<dbReference type="PANTHER" id="PTHR33018">
    <property type="entry name" value="OS10G0338966 PROTEIN-RELATED"/>
    <property type="match status" value="1"/>
</dbReference>
<dbReference type="PANTHER" id="PTHR33018:SF34">
    <property type="entry name" value="OS02G0472350 PROTEIN"/>
    <property type="match status" value="1"/>
</dbReference>
<name>A0A0L9UWQ3_PHAAN</name>
<dbReference type="AlphaFoldDB" id="A0A0L9UWQ3"/>
<organism evidence="2 3">
    <name type="scientific">Phaseolus angularis</name>
    <name type="common">Azuki bean</name>
    <name type="synonym">Vigna angularis</name>
    <dbReference type="NCBI Taxonomy" id="3914"/>
    <lineage>
        <taxon>Eukaryota</taxon>
        <taxon>Viridiplantae</taxon>
        <taxon>Streptophyta</taxon>
        <taxon>Embryophyta</taxon>
        <taxon>Tracheophyta</taxon>
        <taxon>Spermatophyta</taxon>
        <taxon>Magnoliopsida</taxon>
        <taxon>eudicotyledons</taxon>
        <taxon>Gunneridae</taxon>
        <taxon>Pentapetalae</taxon>
        <taxon>rosids</taxon>
        <taxon>fabids</taxon>
        <taxon>Fabales</taxon>
        <taxon>Fabaceae</taxon>
        <taxon>Papilionoideae</taxon>
        <taxon>50 kb inversion clade</taxon>
        <taxon>NPAAA clade</taxon>
        <taxon>indigoferoid/millettioid clade</taxon>
        <taxon>Phaseoleae</taxon>
        <taxon>Vigna</taxon>
    </lineage>
</organism>